<keyword evidence="1" id="KW-0472">Membrane</keyword>
<organism evidence="3">
    <name type="scientific">Rhipicephalus zambeziensis</name>
    <dbReference type="NCBI Taxonomy" id="60191"/>
    <lineage>
        <taxon>Eukaryota</taxon>
        <taxon>Metazoa</taxon>
        <taxon>Ecdysozoa</taxon>
        <taxon>Arthropoda</taxon>
        <taxon>Chelicerata</taxon>
        <taxon>Arachnida</taxon>
        <taxon>Acari</taxon>
        <taxon>Parasitiformes</taxon>
        <taxon>Ixodida</taxon>
        <taxon>Ixodoidea</taxon>
        <taxon>Ixodidae</taxon>
        <taxon>Rhipicephalinae</taxon>
        <taxon>Rhipicephalus</taxon>
        <taxon>Rhipicephalus</taxon>
    </lineage>
</organism>
<evidence type="ECO:0000313" key="3">
    <source>
        <dbReference type="EMBL" id="MAA13253.1"/>
    </source>
</evidence>
<dbReference type="AlphaFoldDB" id="A0A224YGB8"/>
<feature type="transmembrane region" description="Helical" evidence="1">
    <location>
        <begin position="66"/>
        <end position="88"/>
    </location>
</feature>
<accession>A0A224YGB8</accession>
<keyword evidence="1" id="KW-0812">Transmembrane</keyword>
<feature type="chain" id="PRO_5012759182" evidence="2">
    <location>
        <begin position="27"/>
        <end position="105"/>
    </location>
</feature>
<sequence length="105" mass="12196">MFCPLTWMHGGNCLASFFLPPTLVSANEFTNEQFIEMNPNELFGVPSCDYLSMFLQSSQMERICSLYRTFCAVLRFFFFFFFFFALLVQGLQHALLGYVGFGRFC</sequence>
<name>A0A224YGB8_9ACAR</name>
<evidence type="ECO:0000256" key="1">
    <source>
        <dbReference type="SAM" id="Phobius"/>
    </source>
</evidence>
<evidence type="ECO:0000256" key="2">
    <source>
        <dbReference type="SAM" id="SignalP"/>
    </source>
</evidence>
<feature type="signal peptide" evidence="2">
    <location>
        <begin position="1"/>
        <end position="26"/>
    </location>
</feature>
<protein>
    <submittedName>
        <fullName evidence="3">Uncharacterized protein</fullName>
    </submittedName>
</protein>
<keyword evidence="1" id="KW-1133">Transmembrane helix</keyword>
<dbReference type="EMBL" id="GFPF01002107">
    <property type="protein sequence ID" value="MAA13253.1"/>
    <property type="molecule type" value="Transcribed_RNA"/>
</dbReference>
<proteinExistence type="predicted"/>
<keyword evidence="2" id="KW-0732">Signal</keyword>
<reference evidence="3" key="1">
    <citation type="journal article" date="2017" name="Parasit. Vectors">
        <title>Sialotranscriptomics of Rhipicephalus zambeziensis reveals intricate expression profiles of secretory proteins and suggests tight temporal transcriptional regulation during blood-feeding.</title>
        <authorList>
            <person name="de Castro M.H."/>
            <person name="de Klerk D."/>
            <person name="Pienaar R."/>
            <person name="Rees D.J.G."/>
            <person name="Mans B.J."/>
        </authorList>
    </citation>
    <scope>NUCLEOTIDE SEQUENCE</scope>
    <source>
        <tissue evidence="3">Salivary glands</tissue>
    </source>
</reference>